<dbReference type="InterPro" id="IPR015797">
    <property type="entry name" value="NUDIX_hydrolase-like_dom_sf"/>
</dbReference>
<dbReference type="EMBL" id="MGGL01000001">
    <property type="protein sequence ID" value="OGM27903.1"/>
    <property type="molecule type" value="Genomic_DNA"/>
</dbReference>
<keyword evidence="1" id="KW-0378">Hydrolase</keyword>
<evidence type="ECO:0000259" key="2">
    <source>
        <dbReference type="PROSITE" id="PS51462"/>
    </source>
</evidence>
<dbReference type="InterPro" id="IPR000086">
    <property type="entry name" value="NUDIX_hydrolase_dom"/>
</dbReference>
<dbReference type="PANTHER" id="PTHR43736:SF1">
    <property type="entry name" value="DIHYDRONEOPTERIN TRIPHOSPHATE DIPHOSPHATASE"/>
    <property type="match status" value="1"/>
</dbReference>
<dbReference type="Proteomes" id="UP000179221">
    <property type="component" value="Unassembled WGS sequence"/>
</dbReference>
<feature type="domain" description="Nudix hydrolase" evidence="2">
    <location>
        <begin position="5"/>
        <end position="138"/>
    </location>
</feature>
<dbReference type="InterPro" id="IPR020084">
    <property type="entry name" value="NUDIX_hydrolase_CS"/>
</dbReference>
<evidence type="ECO:0000256" key="1">
    <source>
        <dbReference type="ARBA" id="ARBA00022801"/>
    </source>
</evidence>
<dbReference type="SUPFAM" id="SSF55811">
    <property type="entry name" value="Nudix"/>
    <property type="match status" value="1"/>
</dbReference>
<dbReference type="GO" id="GO:0016787">
    <property type="term" value="F:hydrolase activity"/>
    <property type="evidence" value="ECO:0007669"/>
    <property type="project" value="UniProtKB-KW"/>
</dbReference>
<organism evidence="3 4">
    <name type="scientific">Candidatus Woesebacteria bacterium RIFCSPHIGHO2_01_FULL_40_22</name>
    <dbReference type="NCBI Taxonomy" id="1802499"/>
    <lineage>
        <taxon>Bacteria</taxon>
        <taxon>Candidatus Woeseibacteriota</taxon>
    </lineage>
</organism>
<dbReference type="PANTHER" id="PTHR43736">
    <property type="entry name" value="ADP-RIBOSE PYROPHOSPHATASE"/>
    <property type="match status" value="1"/>
</dbReference>
<dbReference type="PROSITE" id="PS51462">
    <property type="entry name" value="NUDIX"/>
    <property type="match status" value="1"/>
</dbReference>
<dbReference type="PROSITE" id="PS00893">
    <property type="entry name" value="NUDIX_BOX"/>
    <property type="match status" value="1"/>
</dbReference>
<reference evidence="3 4" key="1">
    <citation type="journal article" date="2016" name="Nat. Commun.">
        <title>Thousands of microbial genomes shed light on interconnected biogeochemical processes in an aquifer system.</title>
        <authorList>
            <person name="Anantharaman K."/>
            <person name="Brown C.T."/>
            <person name="Hug L.A."/>
            <person name="Sharon I."/>
            <person name="Castelle C.J."/>
            <person name="Probst A.J."/>
            <person name="Thomas B.C."/>
            <person name="Singh A."/>
            <person name="Wilkins M.J."/>
            <person name="Karaoz U."/>
            <person name="Brodie E.L."/>
            <person name="Williams K.H."/>
            <person name="Hubbard S.S."/>
            <person name="Banfield J.F."/>
        </authorList>
    </citation>
    <scope>NUCLEOTIDE SEQUENCE [LARGE SCALE GENOMIC DNA]</scope>
</reference>
<accession>A0A1F7YKT0</accession>
<dbReference type="AlphaFoldDB" id="A0A1F7YKT0"/>
<comment type="caution">
    <text evidence="3">The sequence shown here is derived from an EMBL/GenBank/DDBJ whole genome shotgun (WGS) entry which is preliminary data.</text>
</comment>
<proteinExistence type="predicted"/>
<protein>
    <recommendedName>
        <fullName evidence="2">Nudix hydrolase domain-containing protein</fullName>
    </recommendedName>
</protein>
<name>A0A1F7YKT0_9BACT</name>
<gene>
    <name evidence="3" type="ORF">A2628_03390</name>
</gene>
<dbReference type="Pfam" id="PF00293">
    <property type="entry name" value="NUDIX"/>
    <property type="match status" value="1"/>
</dbReference>
<evidence type="ECO:0000313" key="3">
    <source>
        <dbReference type="EMBL" id="OGM27903.1"/>
    </source>
</evidence>
<evidence type="ECO:0000313" key="4">
    <source>
        <dbReference type="Proteomes" id="UP000179221"/>
    </source>
</evidence>
<sequence length="143" mass="16256">MKTVIQKIIVAGIIISGGKVLIIQRSSDEEVFPNIWEIPSGKREFFEKSQDAIVREVKEETGIDIEVLIPVGVFEFKVEKENETRDSTQISFLCKPIGSVEVKLSEEHQNFAWVKENEIGKYNLSDDIKKIVTETFNLVNKGN</sequence>
<dbReference type="Gene3D" id="3.90.79.10">
    <property type="entry name" value="Nucleoside Triphosphate Pyrophosphohydrolase"/>
    <property type="match status" value="1"/>
</dbReference>